<sequence>MPSTSVSIELLQTGPDQAELIRNLYQFYAYESSDWEQEDVEVDGRFYIHEEHLTRYWQAPEWSANLILVDGFIAGFYLVERSELPGLDALELADLFILKRYRRKGIGRAVASQVLTATQNDWLVRFYDQDEAAQAFWRAVFDQLPRPVRMIELNDEPELSNYLVTRALH</sequence>
<dbReference type="EMBL" id="QJRG01000048">
    <property type="protein sequence ID" value="RWU19327.1"/>
    <property type="molecule type" value="Genomic_DNA"/>
</dbReference>
<dbReference type="STRING" id="237609.PSAKL28_29190"/>
<gene>
    <name evidence="2" type="ORF">DM813_22895</name>
</gene>
<dbReference type="CDD" id="cd04301">
    <property type="entry name" value="NAT_SF"/>
    <property type="match status" value="1"/>
</dbReference>
<dbReference type="Pfam" id="PF00583">
    <property type="entry name" value="Acetyltransf_1"/>
    <property type="match status" value="1"/>
</dbReference>
<dbReference type="SUPFAM" id="SSF55729">
    <property type="entry name" value="Acyl-CoA N-acyltransferases (Nat)"/>
    <property type="match status" value="1"/>
</dbReference>
<evidence type="ECO:0000313" key="2">
    <source>
        <dbReference type="EMBL" id="RWU19327.1"/>
    </source>
</evidence>
<dbReference type="AlphaFoldDB" id="A0A443ZKE7"/>
<evidence type="ECO:0000313" key="3">
    <source>
        <dbReference type="Proteomes" id="UP000288983"/>
    </source>
</evidence>
<protein>
    <submittedName>
        <fullName evidence="2">GNAT family N-acetyltransferase</fullName>
    </submittedName>
</protein>
<feature type="domain" description="N-acetyltransferase" evidence="1">
    <location>
        <begin position="19"/>
        <end position="155"/>
    </location>
</feature>
<organism evidence="2 3">
    <name type="scientific">Pseudomonas alkylphenolica</name>
    <dbReference type="NCBI Taxonomy" id="237609"/>
    <lineage>
        <taxon>Bacteria</taxon>
        <taxon>Pseudomonadati</taxon>
        <taxon>Pseudomonadota</taxon>
        <taxon>Gammaproteobacteria</taxon>
        <taxon>Pseudomonadales</taxon>
        <taxon>Pseudomonadaceae</taxon>
        <taxon>Pseudomonas</taxon>
    </lineage>
</organism>
<accession>A0A443ZKE7</accession>
<reference evidence="2 3" key="1">
    <citation type="submission" date="2018-06" db="EMBL/GenBank/DDBJ databases">
        <title>Bacteria isolated from soil of Wuhan.</title>
        <authorList>
            <person name="Wei X."/>
            <person name="Chunhua H."/>
        </authorList>
    </citation>
    <scope>NUCLEOTIDE SEQUENCE [LARGE SCALE GENOMIC DNA]</scope>
    <source>
        <strain evidence="3">xwS2</strain>
    </source>
</reference>
<evidence type="ECO:0000259" key="1">
    <source>
        <dbReference type="PROSITE" id="PS51186"/>
    </source>
</evidence>
<dbReference type="InterPro" id="IPR000182">
    <property type="entry name" value="GNAT_dom"/>
</dbReference>
<name>A0A443ZKE7_9PSED</name>
<dbReference type="RefSeq" id="WP_128325648.1">
    <property type="nucleotide sequence ID" value="NZ_QJRG01000048.1"/>
</dbReference>
<dbReference type="GO" id="GO:0016747">
    <property type="term" value="F:acyltransferase activity, transferring groups other than amino-acyl groups"/>
    <property type="evidence" value="ECO:0007669"/>
    <property type="project" value="InterPro"/>
</dbReference>
<keyword evidence="2" id="KW-0808">Transferase</keyword>
<proteinExistence type="predicted"/>
<dbReference type="Gene3D" id="3.40.630.30">
    <property type="match status" value="1"/>
</dbReference>
<dbReference type="InterPro" id="IPR016181">
    <property type="entry name" value="Acyl_CoA_acyltransferase"/>
</dbReference>
<dbReference type="OrthoDB" id="8479334at2"/>
<dbReference type="Proteomes" id="UP000288983">
    <property type="component" value="Unassembled WGS sequence"/>
</dbReference>
<comment type="caution">
    <text evidence="2">The sequence shown here is derived from an EMBL/GenBank/DDBJ whole genome shotgun (WGS) entry which is preliminary data.</text>
</comment>
<dbReference type="PROSITE" id="PS51186">
    <property type="entry name" value="GNAT"/>
    <property type="match status" value="1"/>
</dbReference>